<accession>A0A3Q1HMF2</accession>
<dbReference type="PANTHER" id="PTHR15254">
    <property type="entry name" value="FANCONI ANEMIA GROUP G PROTEIN FAMILY MEMBER"/>
    <property type="match status" value="1"/>
</dbReference>
<evidence type="ECO:0000313" key="1">
    <source>
        <dbReference type="Ensembl" id="ENSATEP00000008765.2"/>
    </source>
</evidence>
<dbReference type="SMART" id="SM00028">
    <property type="entry name" value="TPR"/>
    <property type="match status" value="3"/>
</dbReference>
<dbReference type="Proteomes" id="UP000265040">
    <property type="component" value="Chromosome 9"/>
</dbReference>
<reference evidence="1" key="1">
    <citation type="submission" date="2021-04" db="EMBL/GenBank/DDBJ databases">
        <authorList>
            <consortium name="Wellcome Sanger Institute Data Sharing"/>
        </authorList>
    </citation>
    <scope>NUCLEOTIDE SEQUENCE [LARGE SCALE GENOMIC DNA]</scope>
</reference>
<dbReference type="OrthoDB" id="6355951at2759"/>
<dbReference type="InterPro" id="IPR011990">
    <property type="entry name" value="TPR-like_helical_dom_sf"/>
</dbReference>
<dbReference type="GeneTree" id="ENSGT00390000007195"/>
<dbReference type="SUPFAM" id="SSF48452">
    <property type="entry name" value="TPR-like"/>
    <property type="match status" value="2"/>
</dbReference>
<gene>
    <name evidence="1" type="primary">FANCG</name>
</gene>
<dbReference type="AlphaFoldDB" id="A0A3Q1HMF2"/>
<dbReference type="STRING" id="64144.ENSATEP00000008765"/>
<dbReference type="InParanoid" id="A0A3Q1HMF2"/>
<keyword evidence="2" id="KW-1185">Reference proteome</keyword>
<proteinExistence type="predicted"/>
<dbReference type="PANTHER" id="PTHR15254:SF2">
    <property type="entry name" value="FANCONI ANEMIA GROUP G PROTEIN"/>
    <property type="match status" value="1"/>
</dbReference>
<reference evidence="1" key="3">
    <citation type="submission" date="2025-09" db="UniProtKB">
        <authorList>
            <consortium name="Ensembl"/>
        </authorList>
    </citation>
    <scope>IDENTIFICATION</scope>
</reference>
<protein>
    <submittedName>
        <fullName evidence="1">Uncharacterized protein</fullName>
    </submittedName>
</protein>
<dbReference type="RefSeq" id="XP_026198335.1">
    <property type="nucleotide sequence ID" value="XM_026342550.1"/>
</dbReference>
<dbReference type="Gene3D" id="1.25.40.10">
    <property type="entry name" value="Tetratricopeptide repeat domain"/>
    <property type="match status" value="3"/>
</dbReference>
<organism evidence="1 2">
    <name type="scientific">Anabas testudineus</name>
    <name type="common">Climbing perch</name>
    <name type="synonym">Anthias testudineus</name>
    <dbReference type="NCBI Taxonomy" id="64144"/>
    <lineage>
        <taxon>Eukaryota</taxon>
        <taxon>Metazoa</taxon>
        <taxon>Chordata</taxon>
        <taxon>Craniata</taxon>
        <taxon>Vertebrata</taxon>
        <taxon>Euteleostomi</taxon>
        <taxon>Actinopterygii</taxon>
        <taxon>Neopterygii</taxon>
        <taxon>Teleostei</taxon>
        <taxon>Neoteleostei</taxon>
        <taxon>Acanthomorphata</taxon>
        <taxon>Anabantaria</taxon>
        <taxon>Anabantiformes</taxon>
        <taxon>Anabantoidei</taxon>
        <taxon>Anabantidae</taxon>
        <taxon>Anabas</taxon>
    </lineage>
</organism>
<dbReference type="Ensembl" id="ENSATET00000008918.3">
    <property type="protein sequence ID" value="ENSATEP00000008765.2"/>
    <property type="gene ID" value="ENSATEG00000006104.3"/>
</dbReference>
<evidence type="ECO:0000313" key="2">
    <source>
        <dbReference type="Proteomes" id="UP000265040"/>
    </source>
</evidence>
<dbReference type="GO" id="GO:0043240">
    <property type="term" value="C:Fanconi anaemia nuclear complex"/>
    <property type="evidence" value="ECO:0007669"/>
    <property type="project" value="InterPro"/>
</dbReference>
<dbReference type="InterPro" id="IPR039684">
    <property type="entry name" value="FANCG"/>
</dbReference>
<dbReference type="InterPro" id="IPR019734">
    <property type="entry name" value="TPR_rpt"/>
</dbReference>
<name>A0A3Q1HMF2_ANATE</name>
<sequence length="650" mass="72951">MSNKTYQPNPLLDQWVQENNEVVNKWKLQEGGGDTSSRDQSQTHLRWCCSEFNRLLRKIQGVPPLADHAQLELSVVYNACVCATAQSQFTKAEMLLTQSTERALQMTGDNLQSSTDKALAASPHVFWRTVLKSVENTTLNSCIQHLLCLQWAIWLATCQLKIIEEFQEELSSLFESLYCEERDDRRSEPKGKSSVIPLLLTDPRKLVDLLQICTLIAKGAEKLNEGQSSEALSGLQVASSLQVPRTLIAYTHLLSGSSLAHMSCPQMALQCYRKALETDSQCICALYQSMLIYRQLGNIQAEIQALRLLHSTMMLPSATEPAPPSTHLLSPSLLLHSQSLSSLLSVPSALSVLHNLALNCVLHGRLSEGVEYYLDLLATLHSEDQHGVGRKILRDMEVHAEVPHLPRLPELYLEAGAALLMSRRPADCMALCDEVINTTLELLPRKLVLEELEEQSEADTTDVNDRLVMLLWAGAAYLLQGHCYTHLKDWKQAVTHYTRCINLLVKVSFKKKVIGHQQQISSADMVVKRGTDQYILQKMKGLSLAGRGISFTQTDQLKEALRDLQLSLQAFPECVGAGLWFGEVLWRLDRKREAAACWEKSWSFNVQSSMEGLPLYLQELQSGPLLDSMELRNRIQELIPTHQASRGTKE</sequence>
<reference evidence="1" key="2">
    <citation type="submission" date="2025-08" db="UniProtKB">
        <authorList>
            <consortium name="Ensembl"/>
        </authorList>
    </citation>
    <scope>IDENTIFICATION</scope>
</reference>
<dbReference type="GeneID" id="113150158"/>
<dbReference type="GO" id="GO:0036297">
    <property type="term" value="P:interstrand cross-link repair"/>
    <property type="evidence" value="ECO:0007669"/>
    <property type="project" value="InterPro"/>
</dbReference>